<dbReference type="Gene3D" id="3.40.50.410">
    <property type="entry name" value="von Willebrand factor, type A domain"/>
    <property type="match status" value="1"/>
</dbReference>
<proteinExistence type="predicted"/>
<evidence type="ECO:0000313" key="2">
    <source>
        <dbReference type="EMBL" id="UYM16724.1"/>
    </source>
</evidence>
<gene>
    <name evidence="2" type="ORF">NX720_01970</name>
</gene>
<dbReference type="Pfam" id="PF01882">
    <property type="entry name" value="DUF58"/>
    <property type="match status" value="1"/>
</dbReference>
<dbReference type="PANTHER" id="PTHR33608:SF12">
    <property type="entry name" value="DUF58 DOMAIN-CONTAINING PROTEIN"/>
    <property type="match status" value="1"/>
</dbReference>
<dbReference type="Proteomes" id="UP001163255">
    <property type="component" value="Chromosome"/>
</dbReference>
<accession>A0ABY6GVD3</accession>
<reference evidence="2" key="1">
    <citation type="submission" date="2022-10" db="EMBL/GenBank/DDBJ databases">
        <title>Completed Genome Sequence of two octocoral isolated bacterium, Endozoicomonas euniceicola EF212T and Endozoicomonas gorgoniicola PS125T.</title>
        <authorList>
            <person name="Chiou Y.-J."/>
            <person name="Chen Y.-H."/>
        </authorList>
    </citation>
    <scope>NUCLEOTIDE SEQUENCE</scope>
    <source>
        <strain evidence="2">EF212</strain>
    </source>
</reference>
<dbReference type="PANTHER" id="PTHR33608">
    <property type="entry name" value="BLL2464 PROTEIN"/>
    <property type="match status" value="1"/>
</dbReference>
<evidence type="ECO:0000259" key="1">
    <source>
        <dbReference type="Pfam" id="PF01882"/>
    </source>
</evidence>
<organism evidence="2 3">
    <name type="scientific">Endozoicomonas euniceicola</name>
    <dbReference type="NCBI Taxonomy" id="1234143"/>
    <lineage>
        <taxon>Bacteria</taxon>
        <taxon>Pseudomonadati</taxon>
        <taxon>Pseudomonadota</taxon>
        <taxon>Gammaproteobacteria</taxon>
        <taxon>Oceanospirillales</taxon>
        <taxon>Endozoicomonadaceae</taxon>
        <taxon>Endozoicomonas</taxon>
    </lineage>
</organism>
<dbReference type="RefSeq" id="WP_262599045.1">
    <property type="nucleotide sequence ID" value="NZ_CP103300.1"/>
</dbReference>
<dbReference type="SUPFAM" id="SSF53300">
    <property type="entry name" value="vWA-like"/>
    <property type="match status" value="1"/>
</dbReference>
<name>A0ABY6GVD3_9GAMM</name>
<dbReference type="InterPro" id="IPR036465">
    <property type="entry name" value="vWFA_dom_sf"/>
</dbReference>
<dbReference type="InterPro" id="IPR002881">
    <property type="entry name" value="DUF58"/>
</dbReference>
<protein>
    <submittedName>
        <fullName evidence="2">DUF58 domain-containing protein</fullName>
    </submittedName>
</protein>
<keyword evidence="3" id="KW-1185">Reference proteome</keyword>
<evidence type="ECO:0000313" key="3">
    <source>
        <dbReference type="Proteomes" id="UP001163255"/>
    </source>
</evidence>
<feature type="domain" description="DUF58" evidence="1">
    <location>
        <begin position="50"/>
        <end position="273"/>
    </location>
</feature>
<dbReference type="EMBL" id="CP103300">
    <property type="protein sequence ID" value="UYM16724.1"/>
    <property type="molecule type" value="Genomic_DNA"/>
</dbReference>
<sequence length="315" mass="35730">MSGAYSDLKELVGLRFKARDLALFKHNRSRSLLAGTGISPFKGRGVDFEEVRAYQHGDDIRSIDWRVTARRSKPHTKVFREERERPVLILLDQSHSLFFGSRLNFKSVTAAEACSLLAWATLNHGDRIGGVVFNEESLSEIRPKRSKQTLMHLLKQASEHNQSLRAKSIPASLSSASGGYLAKALRHARRVSHPGSHIFVISDFAQHNEEALRHFSRLSRHCEMMAVHISDPMEAELPRPGRYDITNGVHRQTIETRAGKVRQNYRQQYEQHTSNLKEQFSSLKIPFIQLQTDLDTSAQLLEHFGSARSRQGARG</sequence>